<dbReference type="Pfam" id="PF00271">
    <property type="entry name" value="Helicase_C"/>
    <property type="match status" value="1"/>
</dbReference>
<evidence type="ECO:0000259" key="9">
    <source>
        <dbReference type="PROSITE" id="PS51194"/>
    </source>
</evidence>
<dbReference type="PANTHER" id="PTHR18934:SF99">
    <property type="entry name" value="ATP-DEPENDENT RNA HELICASE DHX37-RELATED"/>
    <property type="match status" value="1"/>
</dbReference>
<dbReference type="Gene3D" id="1.20.120.1080">
    <property type="match status" value="1"/>
</dbReference>
<dbReference type="EC" id="3.6.4.13" evidence="2"/>
<dbReference type="InterPro" id="IPR011545">
    <property type="entry name" value="DEAD/DEAH_box_helicase_dom"/>
</dbReference>
<dbReference type="PROSITE" id="PS51192">
    <property type="entry name" value="HELICASE_ATP_BIND_1"/>
    <property type="match status" value="1"/>
</dbReference>
<dbReference type="InterPro" id="IPR007502">
    <property type="entry name" value="Helicase-assoc_dom"/>
</dbReference>
<name>A0ABM4CNV9_HYDVU</name>
<dbReference type="PANTHER" id="PTHR18934">
    <property type="entry name" value="ATP-DEPENDENT RNA HELICASE"/>
    <property type="match status" value="1"/>
</dbReference>
<evidence type="ECO:0000256" key="3">
    <source>
        <dbReference type="ARBA" id="ARBA00022741"/>
    </source>
</evidence>
<dbReference type="InterPro" id="IPR001650">
    <property type="entry name" value="Helicase_C-like"/>
</dbReference>
<feature type="domain" description="Helicase C-terminal" evidence="9">
    <location>
        <begin position="593"/>
        <end position="763"/>
    </location>
</feature>
<keyword evidence="6" id="KW-0067">ATP-binding</keyword>
<evidence type="ECO:0000256" key="7">
    <source>
        <dbReference type="SAM" id="MobiDB-lite"/>
    </source>
</evidence>
<feature type="compositionally biased region" description="Acidic residues" evidence="7">
    <location>
        <begin position="181"/>
        <end position="191"/>
    </location>
</feature>
<evidence type="ECO:0000256" key="1">
    <source>
        <dbReference type="ARBA" id="ARBA00008792"/>
    </source>
</evidence>
<proteinExistence type="inferred from homology"/>
<gene>
    <name evidence="11" type="primary">LOC100213983</name>
</gene>
<dbReference type="RefSeq" id="XP_065663521.1">
    <property type="nucleotide sequence ID" value="XM_065807449.1"/>
</dbReference>
<evidence type="ECO:0000256" key="5">
    <source>
        <dbReference type="ARBA" id="ARBA00022806"/>
    </source>
</evidence>
<dbReference type="GO" id="GO:0004386">
    <property type="term" value="F:helicase activity"/>
    <property type="evidence" value="ECO:0007669"/>
    <property type="project" value="UniProtKB-KW"/>
</dbReference>
<dbReference type="InterPro" id="IPR002464">
    <property type="entry name" value="DNA/RNA_helicase_DEAH_CS"/>
</dbReference>
<dbReference type="Gene3D" id="3.40.50.300">
    <property type="entry name" value="P-loop containing nucleotide triphosphate hydrolases"/>
    <property type="match status" value="2"/>
</dbReference>
<feature type="region of interest" description="Disordered" evidence="7">
    <location>
        <begin position="139"/>
        <end position="196"/>
    </location>
</feature>
<feature type="domain" description="Helicase ATP-binding" evidence="8">
    <location>
        <begin position="321"/>
        <end position="491"/>
    </location>
</feature>
<dbReference type="Pfam" id="PF21010">
    <property type="entry name" value="HA2_C"/>
    <property type="match status" value="1"/>
</dbReference>
<evidence type="ECO:0000256" key="4">
    <source>
        <dbReference type="ARBA" id="ARBA00022801"/>
    </source>
</evidence>
<keyword evidence="4" id="KW-0378">Hydrolase</keyword>
<dbReference type="SUPFAM" id="SSF52540">
    <property type="entry name" value="P-loop containing nucleoside triphosphate hydrolases"/>
    <property type="match status" value="1"/>
</dbReference>
<keyword evidence="10" id="KW-1185">Reference proteome</keyword>
<dbReference type="Pfam" id="PF23362">
    <property type="entry name" value="DHX37_C"/>
    <property type="match status" value="1"/>
</dbReference>
<dbReference type="InterPro" id="IPR048333">
    <property type="entry name" value="HA2_WH"/>
</dbReference>
<evidence type="ECO:0000313" key="10">
    <source>
        <dbReference type="Proteomes" id="UP001652625"/>
    </source>
</evidence>
<reference evidence="11" key="1">
    <citation type="submission" date="2025-08" db="UniProtKB">
        <authorList>
            <consortium name="RefSeq"/>
        </authorList>
    </citation>
    <scope>IDENTIFICATION</scope>
</reference>
<organism evidence="10 11">
    <name type="scientific">Hydra vulgaris</name>
    <name type="common">Hydra</name>
    <name type="synonym">Hydra attenuata</name>
    <dbReference type="NCBI Taxonomy" id="6087"/>
    <lineage>
        <taxon>Eukaryota</taxon>
        <taxon>Metazoa</taxon>
        <taxon>Cnidaria</taxon>
        <taxon>Hydrozoa</taxon>
        <taxon>Hydroidolina</taxon>
        <taxon>Anthoathecata</taxon>
        <taxon>Aplanulata</taxon>
        <taxon>Hydridae</taxon>
        <taxon>Hydra</taxon>
    </lineage>
</organism>
<dbReference type="Pfam" id="PF04408">
    <property type="entry name" value="WHD_HA2"/>
    <property type="match status" value="1"/>
</dbReference>
<dbReference type="SMART" id="SM00487">
    <property type="entry name" value="DEXDc"/>
    <property type="match status" value="1"/>
</dbReference>
<accession>A0ABM4CNV9</accession>
<dbReference type="Proteomes" id="UP001652625">
    <property type="component" value="Chromosome 10"/>
</dbReference>
<evidence type="ECO:0000256" key="2">
    <source>
        <dbReference type="ARBA" id="ARBA00012552"/>
    </source>
</evidence>
<dbReference type="InterPro" id="IPR056371">
    <property type="entry name" value="DHX37-like_C"/>
</dbReference>
<dbReference type="GeneID" id="100213983"/>
<evidence type="ECO:0000256" key="6">
    <source>
        <dbReference type="ARBA" id="ARBA00022840"/>
    </source>
</evidence>
<dbReference type="PROSITE" id="PS00690">
    <property type="entry name" value="DEAH_ATP_HELICASE"/>
    <property type="match status" value="1"/>
</dbReference>
<dbReference type="InterPro" id="IPR014001">
    <property type="entry name" value="Helicase_ATP-bd"/>
</dbReference>
<dbReference type="SMART" id="SM00490">
    <property type="entry name" value="HELICc"/>
    <property type="match status" value="1"/>
</dbReference>
<dbReference type="PROSITE" id="PS51194">
    <property type="entry name" value="HELICASE_CTER"/>
    <property type="match status" value="1"/>
</dbReference>
<feature type="compositionally biased region" description="Basic residues" evidence="7">
    <location>
        <begin position="151"/>
        <end position="160"/>
    </location>
</feature>
<dbReference type="InterPro" id="IPR027417">
    <property type="entry name" value="P-loop_NTPase"/>
</dbReference>
<keyword evidence="3" id="KW-0547">Nucleotide-binding</keyword>
<sequence length="1197" mass="135677">MFEILEMAKLNKCFNKKARQISSQSIEDLQKSSSEIAKKVKLEDEEYKSTRDETNVMILSAKKKTVKKVNPSNEKKIKKLTKKQKKKLLQIVEQKKKKEQRAEILASLANVQVSKEELSLYKSTSKIGQAESLKRKVAVESNSTAEINSISKRRRNRKQKSKENSSTFIMQCDSKENNESSSDEENSENEGSECKEDIEIKKENIEIIKDVYNVDNNNEISNPKDLNKNFIKLQNVEAKDIIKGPVSLVKDSVLTFENLAKDSISTPINLAKNSLSAPVNIVKESASTSVNKPLFVEISRNNDIQAARLLLPILAEEQVVMETIQENDVVIICGSTGSGKTTQVPQFLYEAGYGTHNPHSGLIGVTEPRRVAAISMSKRVAQEMSLPESKVSYQIRYEGNITENTVIKFMTDGVLLKEMETDFLLSKYSALIIDEAHERSVYTDILIGLLSRVVPMRNKQGKLLKLIIMSATLRVEDFTENKRLFSTPPPTLKIDSRQYPVTIHFNKRTVEDYMSEAYKKVCKIHRTLKNDGGILVFLTGQSEVQTLCRKLRNSFPAVKTPVVHKTVTINAKNQKTENRVNIDLDSYEANPKYTPDEYLEMESGDEDIYEEDNKLFEDEKGDLTDAITDCSIPLYVLPLYSMLPSDKQAQVFSSPPSGFRLCVVATNVAETSLTIPGIKYIVDCGKVKKRFYDKITGMSTFRVTWTSKASADQRTGRAGRVGPGHCYRLYSSAVFQNEFEDFSEAEIQRRPVDDLLLQMKAMCIDKVVNFPFPSPPDLKALQTAEKILIDLGALKIQSSKKGSDVAVITSLGKQMSKIPVSPRFSKMILLASKEQGILQFVIAIVAALTVKEIFTDDIDFSNQPELELDDLKKKKQMITIARRSWAGSGETALLGDLMVILRAVGSCEYAGCTENFCKENGLRYKAMTEIRKLRSQLTKTVTSAEESVDVILDPKMNPPTDDQATAIRKIVLSCFGDRVARKIPIEEAKSLKVKNAYKCCSSDEPVYIHPTSSLFSKLPEFLVYQEIIETSKLYMKTILCTEEEWLPKYAHYMCSFAKPLEDVPPVYNEEEGVVKCYMTCTYGSHVWKISPQLLTYPNRPEKYRWFARFILEGQVISSLKKFAEYLVTPASIMVKSWAHLQPKTDKLLNCLMQENIDCKEKLIKHWKKDNKFLLKEYLLWVSEVKHDEVVTLWPPFK</sequence>
<protein>
    <recommendedName>
        <fullName evidence="2">RNA helicase</fullName>
        <ecNumber evidence="2">3.6.4.13</ecNumber>
    </recommendedName>
</protein>
<dbReference type="Pfam" id="PF00270">
    <property type="entry name" value="DEAD"/>
    <property type="match status" value="1"/>
</dbReference>
<dbReference type="CDD" id="cd18791">
    <property type="entry name" value="SF2_C_RHA"/>
    <property type="match status" value="1"/>
</dbReference>
<evidence type="ECO:0000259" key="8">
    <source>
        <dbReference type="PROSITE" id="PS51192"/>
    </source>
</evidence>
<dbReference type="SMART" id="SM00847">
    <property type="entry name" value="HA2"/>
    <property type="match status" value="1"/>
</dbReference>
<evidence type="ECO:0000313" key="11">
    <source>
        <dbReference type="RefSeq" id="XP_065663521.1"/>
    </source>
</evidence>
<keyword evidence="5 11" id="KW-0347">Helicase</keyword>
<dbReference type="InterPro" id="IPR011709">
    <property type="entry name" value="DEAD-box_helicase_OB_fold"/>
</dbReference>
<comment type="similarity">
    <text evidence="1">Belongs to the DEAD box helicase family. DEAH subfamily.</text>
</comment>
<dbReference type="CDD" id="cd17982">
    <property type="entry name" value="DEXHc_DHX37"/>
    <property type="match status" value="1"/>
</dbReference>
<dbReference type="Pfam" id="PF07717">
    <property type="entry name" value="OB_NTP_bind"/>
    <property type="match status" value="1"/>
</dbReference>